<reference evidence="1 2" key="2">
    <citation type="journal article" date="2022" name="Mol. Ecol. Resour.">
        <title>The genomes of chicory, endive, great burdock and yacon provide insights into Asteraceae paleo-polyploidization history and plant inulin production.</title>
        <authorList>
            <person name="Fan W."/>
            <person name="Wang S."/>
            <person name="Wang H."/>
            <person name="Wang A."/>
            <person name="Jiang F."/>
            <person name="Liu H."/>
            <person name="Zhao H."/>
            <person name="Xu D."/>
            <person name="Zhang Y."/>
        </authorList>
    </citation>
    <scope>NUCLEOTIDE SEQUENCE [LARGE SCALE GENOMIC DNA]</scope>
    <source>
        <strain evidence="2">cv. Yunnan</strain>
        <tissue evidence="1">Leaves</tissue>
    </source>
</reference>
<reference evidence="2" key="1">
    <citation type="journal article" date="2022" name="Mol. Ecol. Resour.">
        <title>The genomes of chicory, endive, great burdock and yacon provide insights into Asteraceae palaeo-polyploidization history and plant inulin production.</title>
        <authorList>
            <person name="Fan W."/>
            <person name="Wang S."/>
            <person name="Wang H."/>
            <person name="Wang A."/>
            <person name="Jiang F."/>
            <person name="Liu H."/>
            <person name="Zhao H."/>
            <person name="Xu D."/>
            <person name="Zhang Y."/>
        </authorList>
    </citation>
    <scope>NUCLEOTIDE SEQUENCE [LARGE SCALE GENOMIC DNA]</scope>
    <source>
        <strain evidence="2">cv. Yunnan</strain>
    </source>
</reference>
<sequence>MDIQILDCGENNVELVNNGQEAKSTCLSKLQEISKVDENMSIVSFSSYHLTHTFHHLRHIYFNGFKGVKVMFEIESPSNNGELVTSQHQPLHLLPCLEEIELQNMDTLSHVWKWKDFYIFHKNQPQSFSFENLTSINLSTCNGMKYLFSPLMFKHLSSLKEVRISYCESMEEVVSNRDDDNEVLSTSTSTTTLFPHLDFLCFVCLYNLSSLNGTTNVIHEQVKFSQVRVVTWSLCQYAREIRILECPALSSVIPYYAAGQVQELQDLTVDQCKSMVELFETKKISNNGCTSSNVDQGSDNILPIISRPKQTVMHEFPNLMILKISKCNLLEYIFTFSTLESLKKLESLSIVDCAALKVIVREENEEASSKVVVVFPRLKSIELDHLPNLGGFLLEMSIDFQLPSVDYVLINDCPQMMVFTSGQTATPKLKYIHTRLGKHNLACGLNFHRIPSPSSDTSSSCPEGIPWSFHNLIEMYLDDNTRLKTIVQSSELIKLQNLEKITLNDCQHVEEVFEEVTNAKSETVVKFTNLREVELNWANNLRYIWKSNSQFPNLTRVFIHLCNNLEHVFTSSMVSSLMQLQELHISSCKRTEEIVKKEEECDGKVSEVIFPCLKSLQLENLWSLKGFSLGKDNLILPSLNTLVIKECPKIRIFSEGCSIAPQLKVVETSFGVFHVGKDINSFIMTKNQEGIIFGGLEEPSSPPCLVM</sequence>
<gene>
    <name evidence="1" type="ORF">L1987_37681</name>
</gene>
<evidence type="ECO:0000313" key="2">
    <source>
        <dbReference type="Proteomes" id="UP001056120"/>
    </source>
</evidence>
<keyword evidence="2" id="KW-1185">Reference proteome</keyword>
<organism evidence="1 2">
    <name type="scientific">Smallanthus sonchifolius</name>
    <dbReference type="NCBI Taxonomy" id="185202"/>
    <lineage>
        <taxon>Eukaryota</taxon>
        <taxon>Viridiplantae</taxon>
        <taxon>Streptophyta</taxon>
        <taxon>Embryophyta</taxon>
        <taxon>Tracheophyta</taxon>
        <taxon>Spermatophyta</taxon>
        <taxon>Magnoliopsida</taxon>
        <taxon>eudicotyledons</taxon>
        <taxon>Gunneridae</taxon>
        <taxon>Pentapetalae</taxon>
        <taxon>asterids</taxon>
        <taxon>campanulids</taxon>
        <taxon>Asterales</taxon>
        <taxon>Asteraceae</taxon>
        <taxon>Asteroideae</taxon>
        <taxon>Heliantheae alliance</taxon>
        <taxon>Millerieae</taxon>
        <taxon>Smallanthus</taxon>
    </lineage>
</organism>
<dbReference type="EMBL" id="CM042029">
    <property type="protein sequence ID" value="KAI3795037.1"/>
    <property type="molecule type" value="Genomic_DNA"/>
</dbReference>
<evidence type="ECO:0000313" key="1">
    <source>
        <dbReference type="EMBL" id="KAI3795037.1"/>
    </source>
</evidence>
<name>A0ACB9HH09_9ASTR</name>
<dbReference type="Proteomes" id="UP001056120">
    <property type="component" value="Linkage Group LG12"/>
</dbReference>
<proteinExistence type="predicted"/>
<protein>
    <submittedName>
        <fullName evidence="1">Uncharacterized protein</fullName>
    </submittedName>
</protein>
<comment type="caution">
    <text evidence="1">The sequence shown here is derived from an EMBL/GenBank/DDBJ whole genome shotgun (WGS) entry which is preliminary data.</text>
</comment>
<accession>A0ACB9HH09</accession>